<evidence type="ECO:0000256" key="7">
    <source>
        <dbReference type="SAM" id="MobiDB-lite"/>
    </source>
</evidence>
<keyword evidence="3" id="KW-0449">Lipoprotein</keyword>
<evidence type="ECO:0000256" key="5">
    <source>
        <dbReference type="ARBA" id="ARBA00024045"/>
    </source>
</evidence>
<evidence type="ECO:0000256" key="3">
    <source>
        <dbReference type="ARBA" id="ARBA00023288"/>
    </source>
</evidence>
<protein>
    <recommendedName>
        <fullName evidence="12">CCHC-type domain-containing protein</fullName>
    </recommendedName>
</protein>
<keyword evidence="11" id="KW-1185">Reference proteome</keyword>
<dbReference type="Pfam" id="PF00403">
    <property type="entry name" value="HMA"/>
    <property type="match status" value="1"/>
</dbReference>
<dbReference type="GO" id="GO:0008270">
    <property type="term" value="F:zinc ion binding"/>
    <property type="evidence" value="ECO:0007669"/>
    <property type="project" value="UniProtKB-KW"/>
</dbReference>
<keyword evidence="4" id="KW-0636">Prenylation</keyword>
<dbReference type="GO" id="GO:0003676">
    <property type="term" value="F:nucleic acid binding"/>
    <property type="evidence" value="ECO:0007669"/>
    <property type="project" value="InterPro"/>
</dbReference>
<dbReference type="EMBL" id="JAIQCV010000008">
    <property type="protein sequence ID" value="KAH1072063.1"/>
    <property type="molecule type" value="Genomic_DNA"/>
</dbReference>
<dbReference type="Pfam" id="PF14392">
    <property type="entry name" value="zf-CCHC_4"/>
    <property type="match status" value="1"/>
</dbReference>
<dbReference type="InterPro" id="IPR025558">
    <property type="entry name" value="DUF4283"/>
</dbReference>
<evidence type="ECO:0000256" key="2">
    <source>
        <dbReference type="ARBA" id="ARBA00022723"/>
    </source>
</evidence>
<evidence type="ECO:0000313" key="10">
    <source>
        <dbReference type="EMBL" id="KAH1072063.1"/>
    </source>
</evidence>
<dbReference type="Gene3D" id="3.30.70.100">
    <property type="match status" value="1"/>
</dbReference>
<comment type="similarity">
    <text evidence="5">Belongs to the HIPP family.</text>
</comment>
<evidence type="ECO:0000259" key="9">
    <source>
        <dbReference type="PROSITE" id="PS50846"/>
    </source>
</evidence>
<evidence type="ECO:0000256" key="6">
    <source>
        <dbReference type="PROSITE-ProRule" id="PRU00047"/>
    </source>
</evidence>
<keyword evidence="6" id="KW-0863">Zinc-finger</keyword>
<keyword evidence="1" id="KW-0488">Methylation</keyword>
<name>A0A9D3ZXB1_9ROSI</name>
<dbReference type="Pfam" id="PF14111">
    <property type="entry name" value="DUF4283"/>
    <property type="match status" value="1"/>
</dbReference>
<keyword evidence="2" id="KW-0479">Metal-binding</keyword>
<evidence type="ECO:0000313" key="11">
    <source>
        <dbReference type="Proteomes" id="UP000828251"/>
    </source>
</evidence>
<dbReference type="PROSITE" id="PS50158">
    <property type="entry name" value="ZF_CCHC"/>
    <property type="match status" value="1"/>
</dbReference>
<feature type="domain" description="HMA" evidence="9">
    <location>
        <begin position="272"/>
        <end position="340"/>
    </location>
</feature>
<dbReference type="PROSITE" id="PS50846">
    <property type="entry name" value="HMA_2"/>
    <property type="match status" value="1"/>
</dbReference>
<keyword evidence="6" id="KW-0862">Zinc</keyword>
<feature type="compositionally biased region" description="Basic residues" evidence="7">
    <location>
        <begin position="393"/>
        <end position="409"/>
    </location>
</feature>
<proteinExistence type="inferred from homology"/>
<evidence type="ECO:0000256" key="1">
    <source>
        <dbReference type="ARBA" id="ARBA00022481"/>
    </source>
</evidence>
<accession>A0A9D3ZXB1</accession>
<evidence type="ECO:0000259" key="8">
    <source>
        <dbReference type="PROSITE" id="PS50158"/>
    </source>
</evidence>
<feature type="region of interest" description="Disordered" evidence="7">
    <location>
        <begin position="361"/>
        <end position="438"/>
    </location>
</feature>
<dbReference type="InterPro" id="IPR025836">
    <property type="entry name" value="Zn_knuckle_CX2CX4HX4C"/>
</dbReference>
<dbReference type="PANTHER" id="PTHR45868">
    <property type="entry name" value="HEAVY METAL-ASSOCIATED ISOPRENYLATED PLANT PROTEIN 33-RELATED"/>
    <property type="match status" value="1"/>
</dbReference>
<dbReference type="PANTHER" id="PTHR45868:SF13">
    <property type="entry name" value="HMA DOMAIN-CONTAINING PROTEIN"/>
    <property type="match status" value="1"/>
</dbReference>
<evidence type="ECO:0008006" key="12">
    <source>
        <dbReference type="Google" id="ProtNLM"/>
    </source>
</evidence>
<dbReference type="SUPFAM" id="SSF55008">
    <property type="entry name" value="HMA, heavy metal-associated domain"/>
    <property type="match status" value="1"/>
</dbReference>
<dbReference type="OrthoDB" id="1110082at2759"/>
<dbReference type="Proteomes" id="UP000828251">
    <property type="component" value="Unassembled WGS sequence"/>
</dbReference>
<reference evidence="10 11" key="1">
    <citation type="journal article" date="2021" name="Plant Biotechnol. J.">
        <title>Multi-omics assisted identification of the key and species-specific regulatory components of drought-tolerant mechanisms in Gossypium stocksii.</title>
        <authorList>
            <person name="Yu D."/>
            <person name="Ke L."/>
            <person name="Zhang D."/>
            <person name="Wu Y."/>
            <person name="Sun Y."/>
            <person name="Mei J."/>
            <person name="Sun J."/>
            <person name="Sun Y."/>
        </authorList>
    </citation>
    <scope>NUCLEOTIDE SEQUENCE [LARGE SCALE GENOMIC DNA]</scope>
    <source>
        <strain evidence="11">cv. E1</strain>
        <tissue evidence="10">Leaf</tissue>
    </source>
</reference>
<organism evidence="10 11">
    <name type="scientific">Gossypium stocksii</name>
    <dbReference type="NCBI Taxonomy" id="47602"/>
    <lineage>
        <taxon>Eukaryota</taxon>
        <taxon>Viridiplantae</taxon>
        <taxon>Streptophyta</taxon>
        <taxon>Embryophyta</taxon>
        <taxon>Tracheophyta</taxon>
        <taxon>Spermatophyta</taxon>
        <taxon>Magnoliopsida</taxon>
        <taxon>eudicotyledons</taxon>
        <taxon>Gunneridae</taxon>
        <taxon>Pentapetalae</taxon>
        <taxon>rosids</taxon>
        <taxon>malvids</taxon>
        <taxon>Malvales</taxon>
        <taxon>Malvaceae</taxon>
        <taxon>Malvoideae</taxon>
        <taxon>Gossypium</taxon>
    </lineage>
</organism>
<dbReference type="AlphaFoldDB" id="A0A9D3ZXB1"/>
<feature type="compositionally biased region" description="Basic and acidic residues" evidence="7">
    <location>
        <begin position="376"/>
        <end position="386"/>
    </location>
</feature>
<dbReference type="InterPro" id="IPR001878">
    <property type="entry name" value="Znf_CCHC"/>
</dbReference>
<evidence type="ECO:0000256" key="4">
    <source>
        <dbReference type="ARBA" id="ARBA00023289"/>
    </source>
</evidence>
<dbReference type="InterPro" id="IPR036163">
    <property type="entry name" value="HMA_dom_sf"/>
</dbReference>
<gene>
    <name evidence="10" type="ORF">J1N35_024391</name>
</gene>
<comment type="caution">
    <text evidence="10">The sequence shown here is derived from an EMBL/GenBank/DDBJ whole genome shotgun (WGS) entry which is preliminary data.</text>
</comment>
<sequence length="438" mass="48951">MENELANLSLLEEEEEAIHEEGVVLENNLQFCLVGRALTDSVVHFLSLRNTMVDLWHPIGGICITDLGNKQYLFQFFHEVDVQRSFSGHRSYMRIRVCLDVTTLLKRKKKIQIGASTAYARFKYEKLSLFCFICGKLGHGESYCPFRLKIEPSKIVYGWDLSLRATPGRRNTVASRWLHEADGSQCLISSTESANWNNISNGGFDSVRRLGKNLGDQALNSNVPFLGSNLQVLMNEENSGRVMGKSPVIVDGLVNGPMDKVLKVPMGDDLNVPTCVLKVNIQCCATCPKKVKKKLQKINEVYDIDMDTKNGLVSVRGIIEPSILIQTIAEKVGKKAEVCSYERNPKIQSDLLDQDIRRTGRKYEEKNQTSSFTDECNVRNKAKDPISEVSKGSHSRHHPQHDVRKKKRGFASWLGKKSNGGGARLLTPSSAPSLPPSS</sequence>
<feature type="domain" description="CCHC-type" evidence="8">
    <location>
        <begin position="131"/>
        <end position="145"/>
    </location>
</feature>
<dbReference type="InterPro" id="IPR006121">
    <property type="entry name" value="HMA_dom"/>
</dbReference>